<keyword evidence="4" id="KW-1185">Reference proteome</keyword>
<name>A0A834K4W4_VESVU</name>
<feature type="transmembrane region" description="Helical" evidence="2">
    <location>
        <begin position="12"/>
        <end position="33"/>
    </location>
</feature>
<accession>A0A834K4W4</accession>
<evidence type="ECO:0000256" key="2">
    <source>
        <dbReference type="SAM" id="Phobius"/>
    </source>
</evidence>
<keyword evidence="2" id="KW-0472">Membrane</keyword>
<sequence length="108" mass="11663">MADLGWMAIRFHLGINAFISVVQFVTAIVSAILRLYEIPIQHETGTTTLSGVIRRDDKAGFVHSLDVEREYPFQTLPPSPSASASASTSASSAPPLPSLSPYHLNVLL</sequence>
<keyword evidence="2" id="KW-1133">Transmembrane helix</keyword>
<dbReference type="EMBL" id="JACSEA010000005">
    <property type="protein sequence ID" value="KAF7400494.1"/>
    <property type="molecule type" value="Genomic_DNA"/>
</dbReference>
<gene>
    <name evidence="3" type="ORF">HZH66_005678</name>
</gene>
<feature type="compositionally biased region" description="Low complexity" evidence="1">
    <location>
        <begin position="81"/>
        <end position="93"/>
    </location>
</feature>
<protein>
    <submittedName>
        <fullName evidence="3">Uncharacterized protein</fullName>
    </submittedName>
</protein>
<proteinExistence type="predicted"/>
<reference evidence="3" key="1">
    <citation type="journal article" date="2020" name="G3 (Bethesda)">
        <title>High-Quality Assemblies for Three Invasive Social Wasps from the &lt;i&gt;Vespula&lt;/i&gt; Genus.</title>
        <authorList>
            <person name="Harrop T.W.R."/>
            <person name="Guhlin J."/>
            <person name="McLaughlin G.M."/>
            <person name="Permina E."/>
            <person name="Stockwell P."/>
            <person name="Gilligan J."/>
            <person name="Le Lec M.F."/>
            <person name="Gruber M.A.M."/>
            <person name="Quinn O."/>
            <person name="Lovegrove M."/>
            <person name="Duncan E.J."/>
            <person name="Remnant E.J."/>
            <person name="Van Eeckhoven J."/>
            <person name="Graham B."/>
            <person name="Knapp R.A."/>
            <person name="Langford K.W."/>
            <person name="Kronenberg Z."/>
            <person name="Press M.O."/>
            <person name="Eacker S.M."/>
            <person name="Wilson-Rankin E.E."/>
            <person name="Purcell J."/>
            <person name="Lester P.J."/>
            <person name="Dearden P.K."/>
        </authorList>
    </citation>
    <scope>NUCLEOTIDE SEQUENCE</scope>
    <source>
        <strain evidence="3">Marl-1</strain>
    </source>
</reference>
<evidence type="ECO:0000256" key="1">
    <source>
        <dbReference type="SAM" id="MobiDB-lite"/>
    </source>
</evidence>
<keyword evidence="2" id="KW-0812">Transmembrane</keyword>
<evidence type="ECO:0000313" key="3">
    <source>
        <dbReference type="EMBL" id="KAF7400494.1"/>
    </source>
</evidence>
<dbReference type="AlphaFoldDB" id="A0A834K4W4"/>
<feature type="region of interest" description="Disordered" evidence="1">
    <location>
        <begin position="72"/>
        <end position="108"/>
    </location>
</feature>
<evidence type="ECO:0000313" key="4">
    <source>
        <dbReference type="Proteomes" id="UP000614350"/>
    </source>
</evidence>
<organism evidence="3 4">
    <name type="scientific">Vespula vulgaris</name>
    <name type="common">Yellow jacket</name>
    <name type="synonym">Wasp</name>
    <dbReference type="NCBI Taxonomy" id="7454"/>
    <lineage>
        <taxon>Eukaryota</taxon>
        <taxon>Metazoa</taxon>
        <taxon>Ecdysozoa</taxon>
        <taxon>Arthropoda</taxon>
        <taxon>Hexapoda</taxon>
        <taxon>Insecta</taxon>
        <taxon>Pterygota</taxon>
        <taxon>Neoptera</taxon>
        <taxon>Endopterygota</taxon>
        <taxon>Hymenoptera</taxon>
        <taxon>Apocrita</taxon>
        <taxon>Aculeata</taxon>
        <taxon>Vespoidea</taxon>
        <taxon>Vespidae</taxon>
        <taxon>Vespinae</taxon>
        <taxon>Vespula</taxon>
    </lineage>
</organism>
<dbReference type="Proteomes" id="UP000614350">
    <property type="component" value="Unassembled WGS sequence"/>
</dbReference>
<comment type="caution">
    <text evidence="3">The sequence shown here is derived from an EMBL/GenBank/DDBJ whole genome shotgun (WGS) entry which is preliminary data.</text>
</comment>